<feature type="chain" id="PRO_5042145688" evidence="1">
    <location>
        <begin position="21"/>
        <end position="298"/>
    </location>
</feature>
<evidence type="ECO:0000256" key="1">
    <source>
        <dbReference type="SAM" id="SignalP"/>
    </source>
</evidence>
<accession>A0AAD5VI20</accession>
<dbReference type="EMBL" id="JANIEX010001122">
    <property type="protein sequence ID" value="KAJ3560712.1"/>
    <property type="molecule type" value="Genomic_DNA"/>
</dbReference>
<reference evidence="2" key="1">
    <citation type="submission" date="2022-07" db="EMBL/GenBank/DDBJ databases">
        <title>Genome Sequence of Leucocoprinus birnbaumii.</title>
        <authorList>
            <person name="Buettner E."/>
        </authorList>
    </citation>
    <scope>NUCLEOTIDE SEQUENCE</scope>
    <source>
        <strain evidence="2">VT141</strain>
    </source>
</reference>
<protein>
    <submittedName>
        <fullName evidence="2">Uncharacterized protein</fullName>
    </submittedName>
</protein>
<gene>
    <name evidence="2" type="ORF">NP233_g10658</name>
</gene>
<evidence type="ECO:0000313" key="3">
    <source>
        <dbReference type="Proteomes" id="UP001213000"/>
    </source>
</evidence>
<evidence type="ECO:0000313" key="2">
    <source>
        <dbReference type="EMBL" id="KAJ3560712.1"/>
    </source>
</evidence>
<sequence>MQLILMPMALKVLLVIRLHAAWNNNSAISAILIKLILDNNDPAEALAGIVASTLQIYSAVPWTIEEMPTEACWTGGPGSSSSIGIMLQMAISIFDGIQAGSALIESILTFVRFIMTYQHVRAARSTIHERILYLKSATPLLYVFYRDGTLFFIPVWVFTTVKIISEVMILPQTTGSFALIKTNAWRVWLYVFYAMSATHMILNLRKADCNGLLTTSSSTWPQSALFQIAASGVPLQKLVIGKPATSGDASNGYMSTSALAQCVEQAKSKGWSAGVMVWEFPDASASWIESVRSLAFPE</sequence>
<dbReference type="Gene3D" id="3.20.20.80">
    <property type="entry name" value="Glycosidases"/>
    <property type="match status" value="1"/>
</dbReference>
<dbReference type="SUPFAM" id="SSF51445">
    <property type="entry name" value="(Trans)glycosidases"/>
    <property type="match status" value="1"/>
</dbReference>
<keyword evidence="3" id="KW-1185">Reference proteome</keyword>
<organism evidence="2 3">
    <name type="scientific">Leucocoprinus birnbaumii</name>
    <dbReference type="NCBI Taxonomy" id="56174"/>
    <lineage>
        <taxon>Eukaryota</taxon>
        <taxon>Fungi</taxon>
        <taxon>Dikarya</taxon>
        <taxon>Basidiomycota</taxon>
        <taxon>Agaricomycotina</taxon>
        <taxon>Agaricomycetes</taxon>
        <taxon>Agaricomycetidae</taxon>
        <taxon>Agaricales</taxon>
        <taxon>Agaricineae</taxon>
        <taxon>Agaricaceae</taxon>
        <taxon>Leucocoprinus</taxon>
    </lineage>
</organism>
<proteinExistence type="predicted"/>
<name>A0AAD5VI20_9AGAR</name>
<keyword evidence="1" id="KW-0732">Signal</keyword>
<comment type="caution">
    <text evidence="2">The sequence shown here is derived from an EMBL/GenBank/DDBJ whole genome shotgun (WGS) entry which is preliminary data.</text>
</comment>
<feature type="signal peptide" evidence="1">
    <location>
        <begin position="1"/>
        <end position="20"/>
    </location>
</feature>
<dbReference type="Proteomes" id="UP001213000">
    <property type="component" value="Unassembled WGS sequence"/>
</dbReference>
<dbReference type="AlphaFoldDB" id="A0AAD5VI20"/>
<dbReference type="InterPro" id="IPR017853">
    <property type="entry name" value="GH"/>
</dbReference>